<accession>D6RNK0</accession>
<evidence type="ECO:0000256" key="1">
    <source>
        <dbReference type="SAM" id="MobiDB-lite"/>
    </source>
</evidence>
<name>D6RNK0_COPC7</name>
<feature type="region of interest" description="Disordered" evidence="1">
    <location>
        <begin position="34"/>
        <end position="54"/>
    </location>
</feature>
<protein>
    <submittedName>
        <fullName evidence="2">Uncharacterized protein</fullName>
    </submittedName>
</protein>
<feature type="region of interest" description="Disordered" evidence="1">
    <location>
        <begin position="1"/>
        <end position="21"/>
    </location>
</feature>
<gene>
    <name evidence="2" type="ORF">CC1G_14887</name>
</gene>
<dbReference type="InParanoid" id="D6RNK0"/>
<dbReference type="RefSeq" id="XP_002910910.1">
    <property type="nucleotide sequence ID" value="XM_002910864.1"/>
</dbReference>
<organism evidence="2 3">
    <name type="scientific">Coprinopsis cinerea (strain Okayama-7 / 130 / ATCC MYA-4618 / FGSC 9003)</name>
    <name type="common">Inky cap fungus</name>
    <name type="synonym">Hormographiella aspergillata</name>
    <dbReference type="NCBI Taxonomy" id="240176"/>
    <lineage>
        <taxon>Eukaryota</taxon>
        <taxon>Fungi</taxon>
        <taxon>Dikarya</taxon>
        <taxon>Basidiomycota</taxon>
        <taxon>Agaricomycotina</taxon>
        <taxon>Agaricomycetes</taxon>
        <taxon>Agaricomycetidae</taxon>
        <taxon>Agaricales</taxon>
        <taxon>Agaricineae</taxon>
        <taxon>Psathyrellaceae</taxon>
        <taxon>Coprinopsis</taxon>
    </lineage>
</organism>
<feature type="compositionally biased region" description="Polar residues" evidence="1">
    <location>
        <begin position="1"/>
        <end position="14"/>
    </location>
</feature>
<comment type="caution">
    <text evidence="2">The sequence shown here is derived from an EMBL/GenBank/DDBJ whole genome shotgun (WGS) entry which is preliminary data.</text>
</comment>
<evidence type="ECO:0000313" key="2">
    <source>
        <dbReference type="EMBL" id="EFI27416.1"/>
    </source>
</evidence>
<dbReference type="EMBL" id="AACS02000007">
    <property type="protein sequence ID" value="EFI27416.1"/>
    <property type="molecule type" value="Genomic_DNA"/>
</dbReference>
<proteinExistence type="predicted"/>
<dbReference type="Proteomes" id="UP000001861">
    <property type="component" value="Unassembled WGS sequence"/>
</dbReference>
<dbReference type="HOGENOM" id="CLU_2386061_0_0_1"/>
<reference evidence="2 3" key="1">
    <citation type="journal article" date="2010" name="Proc. Natl. Acad. Sci. U.S.A.">
        <title>Insights into evolution of multicellular fungi from the assembled chromosomes of the mushroom Coprinopsis cinerea (Coprinus cinereus).</title>
        <authorList>
            <person name="Stajich J.E."/>
            <person name="Wilke S.K."/>
            <person name="Ahren D."/>
            <person name="Au C.H."/>
            <person name="Birren B.W."/>
            <person name="Borodovsky M."/>
            <person name="Burns C."/>
            <person name="Canback B."/>
            <person name="Casselton L.A."/>
            <person name="Cheng C.K."/>
            <person name="Deng J."/>
            <person name="Dietrich F.S."/>
            <person name="Fargo D.C."/>
            <person name="Farman M.L."/>
            <person name="Gathman A.C."/>
            <person name="Goldberg J."/>
            <person name="Guigo R."/>
            <person name="Hoegger P.J."/>
            <person name="Hooker J.B."/>
            <person name="Huggins A."/>
            <person name="James T.Y."/>
            <person name="Kamada T."/>
            <person name="Kilaru S."/>
            <person name="Kodira C."/>
            <person name="Kues U."/>
            <person name="Kupfer D."/>
            <person name="Kwan H.S."/>
            <person name="Lomsadze A."/>
            <person name="Li W."/>
            <person name="Lilly W.W."/>
            <person name="Ma L.J."/>
            <person name="Mackey A.J."/>
            <person name="Manning G."/>
            <person name="Martin F."/>
            <person name="Muraguchi H."/>
            <person name="Natvig D.O."/>
            <person name="Palmerini H."/>
            <person name="Ramesh M.A."/>
            <person name="Rehmeyer C.J."/>
            <person name="Roe B.A."/>
            <person name="Shenoy N."/>
            <person name="Stanke M."/>
            <person name="Ter-Hovhannisyan V."/>
            <person name="Tunlid A."/>
            <person name="Velagapudi R."/>
            <person name="Vision T.J."/>
            <person name="Zeng Q."/>
            <person name="Zolan M.E."/>
            <person name="Pukkila P.J."/>
        </authorList>
    </citation>
    <scope>NUCLEOTIDE SEQUENCE [LARGE SCALE GENOMIC DNA]</scope>
    <source>
        <strain evidence="3">Okayama-7 / 130 / ATCC MYA-4618 / FGSC 9003</strain>
    </source>
</reference>
<keyword evidence="3" id="KW-1185">Reference proteome</keyword>
<sequence>MDSFTTINIPTNFETGGGGGNVHRRVYERCGNRCKPPVLHPSTPRKTPPPGLVPIRQSREVNRQTVIVIVSEGHGSPMAHSGLTLTHTHQNPYP</sequence>
<evidence type="ECO:0000313" key="3">
    <source>
        <dbReference type="Proteomes" id="UP000001861"/>
    </source>
</evidence>
<dbReference type="VEuPathDB" id="FungiDB:CC1G_14887"/>
<dbReference type="KEGG" id="cci:CC1G_14887"/>
<feature type="compositionally biased region" description="Polar residues" evidence="1">
    <location>
        <begin position="83"/>
        <end position="94"/>
    </location>
</feature>
<feature type="region of interest" description="Disordered" evidence="1">
    <location>
        <begin position="73"/>
        <end position="94"/>
    </location>
</feature>
<dbReference type="GeneID" id="9379014"/>
<dbReference type="AlphaFoldDB" id="D6RNK0"/>